<dbReference type="PANTHER" id="PTHR41386">
    <property type="entry name" value="INTEGRAL MEMBRANE PROTEIN-RELATED"/>
    <property type="match status" value="1"/>
</dbReference>
<organism evidence="3 4">
    <name type="scientific">Rhodovulum sulfidophilum</name>
    <name type="common">Rhodobacter sulfidophilus</name>
    <dbReference type="NCBI Taxonomy" id="35806"/>
    <lineage>
        <taxon>Bacteria</taxon>
        <taxon>Pseudomonadati</taxon>
        <taxon>Pseudomonadota</taxon>
        <taxon>Alphaproteobacteria</taxon>
        <taxon>Rhodobacterales</taxon>
        <taxon>Paracoccaceae</taxon>
        <taxon>Rhodovulum</taxon>
    </lineage>
</organism>
<evidence type="ECO:0000256" key="1">
    <source>
        <dbReference type="SAM" id="MobiDB-lite"/>
    </source>
</evidence>
<dbReference type="InterPro" id="IPR010406">
    <property type="entry name" value="DUF1003"/>
</dbReference>
<gene>
    <name evidence="3" type="ORF">DI556_09635</name>
</gene>
<dbReference type="EMBL" id="QFPW01000006">
    <property type="protein sequence ID" value="PZQ49723.1"/>
    <property type="molecule type" value="Genomic_DNA"/>
</dbReference>
<dbReference type="Pfam" id="PF06210">
    <property type="entry name" value="DUF1003"/>
    <property type="match status" value="1"/>
</dbReference>
<accession>A0A2W5Q4T4</accession>
<feature type="transmembrane region" description="Helical" evidence="2">
    <location>
        <begin position="117"/>
        <end position="140"/>
    </location>
</feature>
<name>A0A2W5Q4T4_RHOSU</name>
<dbReference type="Proteomes" id="UP000249185">
    <property type="component" value="Unassembled WGS sequence"/>
</dbReference>
<keyword evidence="2" id="KW-0472">Membrane</keyword>
<dbReference type="PANTHER" id="PTHR41386:SF1">
    <property type="entry name" value="MEMBRANE PROTEIN"/>
    <property type="match status" value="1"/>
</dbReference>
<keyword evidence="2" id="KW-0812">Transmembrane</keyword>
<proteinExistence type="predicted"/>
<evidence type="ECO:0000313" key="4">
    <source>
        <dbReference type="Proteomes" id="UP000249185"/>
    </source>
</evidence>
<protein>
    <recommendedName>
        <fullName evidence="5">DUF1003 domain-containing protein</fullName>
    </recommendedName>
</protein>
<evidence type="ECO:0000256" key="2">
    <source>
        <dbReference type="SAM" id="Phobius"/>
    </source>
</evidence>
<feature type="transmembrane region" description="Helical" evidence="2">
    <location>
        <begin position="152"/>
        <end position="175"/>
    </location>
</feature>
<sequence length="244" mass="27067">MAEHKPRTARPACVAGGGDPHGGPVHVIGELRPGLAARVLRDTPGATASDTICEVHLARFRRLYLEDLLEREHGELSDLDREVLASLDTGRPVVADVESAWDEGEGRDLGARAADAVARFGGSWTFILCFVGVLVVWMAINVTAALGRDFDPYPFILLNLVLSCVAAIQAPIIMMSQRRAEAKDRLRAENDYKVNLKAELEIRRLHDKIDHHLERQWRRLAEIERAQAELAEQAAAARESRARE</sequence>
<evidence type="ECO:0008006" key="5">
    <source>
        <dbReference type="Google" id="ProtNLM"/>
    </source>
</evidence>
<feature type="region of interest" description="Disordered" evidence="1">
    <location>
        <begin position="1"/>
        <end position="21"/>
    </location>
</feature>
<dbReference type="AlphaFoldDB" id="A0A2W5Q4T4"/>
<evidence type="ECO:0000313" key="3">
    <source>
        <dbReference type="EMBL" id="PZQ49723.1"/>
    </source>
</evidence>
<reference evidence="3 4" key="1">
    <citation type="submission" date="2017-08" db="EMBL/GenBank/DDBJ databases">
        <title>Infants hospitalized years apart are colonized by the same room-sourced microbial strains.</title>
        <authorList>
            <person name="Brooks B."/>
            <person name="Olm M.R."/>
            <person name="Firek B.A."/>
            <person name="Baker R."/>
            <person name="Thomas B.C."/>
            <person name="Morowitz M.J."/>
            <person name="Banfield J.F."/>
        </authorList>
    </citation>
    <scope>NUCLEOTIDE SEQUENCE [LARGE SCALE GENOMIC DNA]</scope>
    <source>
        <strain evidence="3">S2_005_002_R2_34</strain>
    </source>
</reference>
<keyword evidence="2" id="KW-1133">Transmembrane helix</keyword>
<comment type="caution">
    <text evidence="3">The sequence shown here is derived from an EMBL/GenBank/DDBJ whole genome shotgun (WGS) entry which is preliminary data.</text>
</comment>